<dbReference type="Pfam" id="PF02321">
    <property type="entry name" value="OEP"/>
    <property type="match status" value="2"/>
</dbReference>
<dbReference type="InterPro" id="IPR003423">
    <property type="entry name" value="OMP_efflux"/>
</dbReference>
<dbReference type="Gene3D" id="1.20.1600.10">
    <property type="entry name" value="Outer membrane efflux proteins (OEP)"/>
    <property type="match status" value="1"/>
</dbReference>
<evidence type="ECO:0000256" key="1">
    <source>
        <dbReference type="ARBA" id="ARBA00007613"/>
    </source>
</evidence>
<dbReference type="NCBIfam" id="TIGR01845">
    <property type="entry name" value="outer_NodT"/>
    <property type="match status" value="1"/>
</dbReference>
<keyword evidence="2" id="KW-0812">Transmembrane</keyword>
<dbReference type="Proteomes" id="UP001589789">
    <property type="component" value="Unassembled WGS sequence"/>
</dbReference>
<gene>
    <name evidence="3" type="ORF">ACFFIC_24160</name>
</gene>
<name>A0ABV6IYB7_9PROT</name>
<keyword evidence="4" id="KW-1185">Reference proteome</keyword>
<dbReference type="SUPFAM" id="SSF56954">
    <property type="entry name" value="Outer membrane efflux proteins (OEP)"/>
    <property type="match status" value="1"/>
</dbReference>
<comment type="similarity">
    <text evidence="1 2">Belongs to the outer membrane factor (OMF) (TC 1.B.17) family.</text>
</comment>
<dbReference type="EMBL" id="JBHLVZ010000084">
    <property type="protein sequence ID" value="MFC0388613.1"/>
    <property type="molecule type" value="Genomic_DNA"/>
</dbReference>
<protein>
    <submittedName>
        <fullName evidence="3">Efflux transporter outer membrane subunit</fullName>
    </submittedName>
</protein>
<evidence type="ECO:0000256" key="2">
    <source>
        <dbReference type="RuleBase" id="RU362097"/>
    </source>
</evidence>
<reference evidence="3 4" key="1">
    <citation type="submission" date="2024-09" db="EMBL/GenBank/DDBJ databases">
        <authorList>
            <person name="Sun Q."/>
            <person name="Mori K."/>
        </authorList>
    </citation>
    <scope>NUCLEOTIDE SEQUENCE [LARGE SCALE GENOMIC DNA]</scope>
    <source>
        <strain evidence="3 4">CCM 7468</strain>
    </source>
</reference>
<keyword evidence="2" id="KW-1134">Transmembrane beta strand</keyword>
<dbReference type="PANTHER" id="PTHR30203">
    <property type="entry name" value="OUTER MEMBRANE CATION EFFLUX PROTEIN"/>
    <property type="match status" value="1"/>
</dbReference>
<dbReference type="Gene3D" id="2.20.200.10">
    <property type="entry name" value="Outer membrane efflux proteins (OEP)"/>
    <property type="match status" value="1"/>
</dbReference>
<dbReference type="PANTHER" id="PTHR30203:SF33">
    <property type="entry name" value="BLR4455 PROTEIN"/>
    <property type="match status" value="1"/>
</dbReference>
<keyword evidence="2" id="KW-0472">Membrane</keyword>
<comment type="caution">
    <text evidence="3">The sequence shown here is derived from an EMBL/GenBank/DDBJ whole genome shotgun (WGS) entry which is preliminary data.</text>
</comment>
<dbReference type="RefSeq" id="WP_377055186.1">
    <property type="nucleotide sequence ID" value="NZ_JBHLVZ010000084.1"/>
</dbReference>
<dbReference type="InterPro" id="IPR010131">
    <property type="entry name" value="MdtP/NodT-like"/>
</dbReference>
<accession>A0ABV6IYB7</accession>
<evidence type="ECO:0000313" key="3">
    <source>
        <dbReference type="EMBL" id="MFC0388613.1"/>
    </source>
</evidence>
<keyword evidence="2" id="KW-0564">Palmitate</keyword>
<sequence>MLGAFLGALPAGCALLPEGIPGIATGPDRFRESAGGPVSWPDPDWWRRFGSTELDRLMLRMASQNLDLAAAQARVRQADAAAQVAGSALLPLVTGGADTQRSRTGRGGSAARRYSVDLAASYELDLWGRNRNNLEAARLSAEAQRFDLGTTLITTEASVANTYFTILEARDALRIQEDNLRAARRVLGVIRQQVAAGTATGLDLAQQETVVAQQEAAVPPLRQTVAQNQASLAVLVGMPPVELEVVGEGFAGLDVPSPGAGLPSALLARRPDVLAAEAALAAANADVAVARAALYPNVTLSAQGGFQSALLGTLLRPEVQFYSIAASLAQTVFDGGAIRGRIALSQAQAEELLATYRQAILSALSDVEGALAALRETTEQERLLAEAERRAARAYSIAEDQLRGGIINLITLLNTQLTLFTARRNLSRGRLLRFQAAVGLFRALGGGWGPGVTGGNSVRISSAGSGGSR</sequence>
<organism evidence="3 4">
    <name type="scientific">Muricoccus vinaceus</name>
    <dbReference type="NCBI Taxonomy" id="424704"/>
    <lineage>
        <taxon>Bacteria</taxon>
        <taxon>Pseudomonadati</taxon>
        <taxon>Pseudomonadota</taxon>
        <taxon>Alphaproteobacteria</taxon>
        <taxon>Acetobacterales</taxon>
        <taxon>Roseomonadaceae</taxon>
        <taxon>Muricoccus</taxon>
    </lineage>
</organism>
<evidence type="ECO:0000313" key="4">
    <source>
        <dbReference type="Proteomes" id="UP001589789"/>
    </source>
</evidence>
<proteinExistence type="inferred from homology"/>
<comment type="subcellular location">
    <subcellularLocation>
        <location evidence="2">Cell membrane</location>
        <topology evidence="2">Lipid-anchor</topology>
    </subcellularLocation>
</comment>
<keyword evidence="2" id="KW-0449">Lipoprotein</keyword>